<organism evidence="1 2">
    <name type="scientific">Chryseosolibacter indicus</name>
    <dbReference type="NCBI Taxonomy" id="2782351"/>
    <lineage>
        <taxon>Bacteria</taxon>
        <taxon>Pseudomonadati</taxon>
        <taxon>Bacteroidota</taxon>
        <taxon>Cytophagia</taxon>
        <taxon>Cytophagales</taxon>
        <taxon>Chryseotaleaceae</taxon>
        <taxon>Chryseosolibacter</taxon>
    </lineage>
</organism>
<gene>
    <name evidence="1" type="ORF">KK060_23850</name>
</gene>
<evidence type="ECO:0000313" key="2">
    <source>
        <dbReference type="Proteomes" id="UP000772618"/>
    </source>
</evidence>
<dbReference type="Proteomes" id="UP000772618">
    <property type="component" value="Unassembled WGS sequence"/>
</dbReference>
<accession>A0ABS5VY47</accession>
<comment type="caution">
    <text evidence="1">The sequence shown here is derived from an EMBL/GenBank/DDBJ whole genome shotgun (WGS) entry which is preliminary data.</text>
</comment>
<sequence>MMNSCKTHNIDGVFEKLVDADILKKRQRSAFKEYLDYSSRQSNSAVLASIYAVKLKEHFGKSSALGFISFDTTGITDEFKRETRQHLITLLNKLALCGIIDSTTHNLFTKKLDASTYVHEIQLLKELTMYTAYAETITPERLHNFADSLVIYGIVPDANNARLRDAINSRSITSPFNVLDYCTHGVSFDLATYSDDPAIYLSEIHEKVARIFPGLNFTDFHFRIEVDSVMSDSSYTSRNVVVSLKCNGRAYRQKSFISLDSNEGDYLGKIDEQEFYQIFNKVLVDQQSRYRLYLVKPNLSFGANYRYFGIIALQEKQTDMFRYSTSLLDISYENHDQLPTSGQIDEAITFYQQIGLLDHVTAQSMLQAKENIAMVSMNTFNDVLSQFPDVIHNFDTELANLDDPYRELLESYKAISRGVFNPTDISDNFNTDKEKTILEFELNGKTYTKTLKVDSDWIDADFFSFVKAVVEENQLPGSFYYLAGDGQYASVIFLTDEQYAKLKEKKLLVFSDDIQ</sequence>
<name>A0ABS5VY47_9BACT</name>
<evidence type="ECO:0000313" key="1">
    <source>
        <dbReference type="EMBL" id="MBT1706333.1"/>
    </source>
</evidence>
<dbReference type="EMBL" id="JAHESD010000100">
    <property type="protein sequence ID" value="MBT1706333.1"/>
    <property type="molecule type" value="Genomic_DNA"/>
</dbReference>
<proteinExistence type="predicted"/>
<reference evidence="1 2" key="1">
    <citation type="submission" date="2021-05" db="EMBL/GenBank/DDBJ databases">
        <title>A Polyphasic approach of four new species of the genus Ohtaekwangia: Ohtaekwangia histidinii sp. nov., Ohtaekwangia cretensis sp. nov., Ohtaekwangia indiensis sp. nov., Ohtaekwangia reichenbachii sp. nov. from diverse environment.</title>
        <authorList>
            <person name="Octaviana S."/>
        </authorList>
    </citation>
    <scope>NUCLEOTIDE SEQUENCE [LARGE SCALE GENOMIC DNA]</scope>
    <source>
        <strain evidence="1 2">PWU20</strain>
    </source>
</reference>
<protein>
    <submittedName>
        <fullName evidence="1">Uncharacterized protein</fullName>
    </submittedName>
</protein>
<keyword evidence="2" id="KW-1185">Reference proteome</keyword>